<organism evidence="2 3">
    <name type="scientific">Populus trichocarpa</name>
    <name type="common">Western balsam poplar</name>
    <name type="synonym">Populus balsamifera subsp. trichocarpa</name>
    <dbReference type="NCBI Taxonomy" id="3694"/>
    <lineage>
        <taxon>Eukaryota</taxon>
        <taxon>Viridiplantae</taxon>
        <taxon>Streptophyta</taxon>
        <taxon>Embryophyta</taxon>
        <taxon>Tracheophyta</taxon>
        <taxon>Spermatophyta</taxon>
        <taxon>Magnoliopsida</taxon>
        <taxon>eudicotyledons</taxon>
        <taxon>Gunneridae</taxon>
        <taxon>Pentapetalae</taxon>
        <taxon>rosids</taxon>
        <taxon>fabids</taxon>
        <taxon>Malpighiales</taxon>
        <taxon>Salicaceae</taxon>
        <taxon>Saliceae</taxon>
        <taxon>Populus</taxon>
    </lineage>
</organism>
<reference evidence="2 3" key="1">
    <citation type="journal article" date="2006" name="Science">
        <title>The genome of black cottonwood, Populus trichocarpa (Torr. &amp; Gray).</title>
        <authorList>
            <person name="Tuskan G.A."/>
            <person name="Difazio S."/>
            <person name="Jansson S."/>
            <person name="Bohlmann J."/>
            <person name="Grigoriev I."/>
            <person name="Hellsten U."/>
            <person name="Putnam N."/>
            <person name="Ralph S."/>
            <person name="Rombauts S."/>
            <person name="Salamov A."/>
            <person name="Schein J."/>
            <person name="Sterck L."/>
            <person name="Aerts A."/>
            <person name="Bhalerao R.R."/>
            <person name="Bhalerao R.P."/>
            <person name="Blaudez D."/>
            <person name="Boerjan W."/>
            <person name="Brun A."/>
            <person name="Brunner A."/>
            <person name="Busov V."/>
            <person name="Campbell M."/>
            <person name="Carlson J."/>
            <person name="Chalot M."/>
            <person name="Chapman J."/>
            <person name="Chen G.L."/>
            <person name="Cooper D."/>
            <person name="Coutinho P.M."/>
            <person name="Couturier J."/>
            <person name="Covert S."/>
            <person name="Cronk Q."/>
            <person name="Cunningham R."/>
            <person name="Davis J."/>
            <person name="Degroeve S."/>
            <person name="Dejardin A."/>
            <person name="Depamphilis C."/>
            <person name="Detter J."/>
            <person name="Dirks B."/>
            <person name="Dubchak I."/>
            <person name="Duplessis S."/>
            <person name="Ehlting J."/>
            <person name="Ellis B."/>
            <person name="Gendler K."/>
            <person name="Goodstein D."/>
            <person name="Gribskov M."/>
            <person name="Grimwood J."/>
            <person name="Groover A."/>
            <person name="Gunter L."/>
            <person name="Hamberger B."/>
            <person name="Heinze B."/>
            <person name="Helariutta Y."/>
            <person name="Henrissat B."/>
            <person name="Holligan D."/>
            <person name="Holt R."/>
            <person name="Huang W."/>
            <person name="Islam-Faridi N."/>
            <person name="Jones S."/>
            <person name="Jones-Rhoades M."/>
            <person name="Jorgensen R."/>
            <person name="Joshi C."/>
            <person name="Kangasjarvi J."/>
            <person name="Karlsson J."/>
            <person name="Kelleher C."/>
            <person name="Kirkpatrick R."/>
            <person name="Kirst M."/>
            <person name="Kohler A."/>
            <person name="Kalluri U."/>
            <person name="Larimer F."/>
            <person name="Leebens-Mack J."/>
            <person name="Leple J.C."/>
            <person name="Locascio P."/>
            <person name="Lou Y."/>
            <person name="Lucas S."/>
            <person name="Martin F."/>
            <person name="Montanini B."/>
            <person name="Napoli C."/>
            <person name="Nelson D.R."/>
            <person name="Nelson C."/>
            <person name="Nieminen K."/>
            <person name="Nilsson O."/>
            <person name="Pereda V."/>
            <person name="Peter G."/>
            <person name="Philippe R."/>
            <person name="Pilate G."/>
            <person name="Poliakov A."/>
            <person name="Razumovskaya J."/>
            <person name="Richardson P."/>
            <person name="Rinaldi C."/>
            <person name="Ritland K."/>
            <person name="Rouze P."/>
            <person name="Ryaboy D."/>
            <person name="Schmutz J."/>
            <person name="Schrader J."/>
            <person name="Segerman B."/>
            <person name="Shin H."/>
            <person name="Siddiqui A."/>
            <person name="Sterky F."/>
            <person name="Terry A."/>
            <person name="Tsai C.J."/>
            <person name="Uberbacher E."/>
            <person name="Unneberg P."/>
            <person name="Vahala J."/>
            <person name="Wall K."/>
            <person name="Wessler S."/>
            <person name="Yang G."/>
            <person name="Yin T."/>
            <person name="Douglas C."/>
            <person name="Marra M."/>
            <person name="Sandberg G."/>
            <person name="Van de Peer Y."/>
            <person name="Rokhsar D."/>
        </authorList>
    </citation>
    <scope>NUCLEOTIDE SEQUENCE [LARGE SCALE GENOMIC DNA]</scope>
    <source>
        <strain evidence="3">cv. Nisqually</strain>
        <strain evidence="2">Nisqually-1</strain>
    </source>
</reference>
<reference evidence="2" key="2">
    <citation type="submission" date="2017-07" db="EMBL/GenBank/DDBJ databases">
        <title>WGS assembly of Populus trichocarpa.</title>
        <authorList>
            <person name="Tuskan G."/>
            <person name="Difazio S."/>
            <person name="Jansson S."/>
            <person name="Bohlmann J."/>
            <person name="Grigoriev I."/>
            <person name="Hellsten U."/>
            <person name="Putnam N."/>
            <person name="Ralph S."/>
            <person name="Rombauts S."/>
            <person name="Salamov A."/>
            <person name="Schein J."/>
            <person name="Sterck L."/>
            <person name="Aerts A."/>
            <person name="Bhalerao R."/>
            <person name="Bhalerao R."/>
            <person name="Blaudez D."/>
            <person name="Boerjan W."/>
            <person name="Brun A."/>
            <person name="Brunner A."/>
            <person name="Busov V."/>
            <person name="Campbell M."/>
            <person name="Carlson J."/>
            <person name="Chalot M."/>
            <person name="Chapman J."/>
            <person name="Chen G."/>
            <person name="Cooper D."/>
            <person name="Coutinho P."/>
            <person name="Couturier J."/>
            <person name="Covert S."/>
            <person name="Cronk Q."/>
            <person name="Cunningham R."/>
            <person name="Davis J."/>
            <person name="Degroeve S."/>
            <person name="Dejardin A."/>
            <person name="Depamphilis C."/>
            <person name="Detter J."/>
            <person name="Dirks B."/>
            <person name="Dubchak I."/>
            <person name="Duplessis S."/>
            <person name="Ehlting J."/>
            <person name="Ellis B."/>
            <person name="Gendler K."/>
            <person name="Goodstein D."/>
            <person name="Gribskov M."/>
            <person name="Grimwood J."/>
            <person name="Groover A."/>
            <person name="Gunter L."/>
            <person name="Hamberger B."/>
            <person name="Heinze B."/>
            <person name="Helariutta Y."/>
            <person name="Henrissat B."/>
            <person name="Holligan D."/>
            <person name="Holt R."/>
            <person name="Huang W."/>
            <person name="Islam-Faridi N."/>
            <person name="Jones S."/>
            <person name="Jones-Rhoades M."/>
            <person name="Jorgensen R."/>
            <person name="Joshi C."/>
            <person name="Kangasjarvi J."/>
            <person name="Karlsson J."/>
            <person name="Kelleher C."/>
            <person name="Kirkpatrick R."/>
            <person name="Kirst M."/>
            <person name="Kohler A."/>
            <person name="Kalluri U."/>
            <person name="Larimer F."/>
            <person name="Leebens-Mack J."/>
            <person name="Leple J."/>
            <person name="Locascio P."/>
            <person name="Lou Y."/>
            <person name="Lucas S."/>
            <person name="Martin F."/>
            <person name="Montanini B."/>
            <person name="Napoli C."/>
            <person name="Nelson D."/>
            <person name="Nelson C."/>
            <person name="Nieminen K."/>
            <person name="Nilsson O."/>
            <person name="Pereda V."/>
            <person name="Peter G."/>
            <person name="Philippe R."/>
            <person name="Pilate G."/>
            <person name="Poliakov A."/>
            <person name="Razumovskaya J."/>
            <person name="Richardson P."/>
            <person name="Rinaldi C."/>
            <person name="Ritland K."/>
            <person name="Rouze P."/>
            <person name="Ryaboy D."/>
            <person name="Schmutz J."/>
            <person name="Schrader J."/>
            <person name="Segerman B."/>
            <person name="Shin H."/>
            <person name="Siddiqui A."/>
            <person name="Sterky F."/>
            <person name="Terry A."/>
            <person name="Tsai C."/>
            <person name="Uberbacher E."/>
            <person name="Unneberg P."/>
            <person name="Vahala J."/>
            <person name="Wall K."/>
            <person name="Wessler S."/>
            <person name="Yang G."/>
            <person name="Yin T."/>
            <person name="Douglas C."/>
            <person name="Marra M."/>
            <person name="Sandberg G."/>
            <person name="Van De Peer Y."/>
            <person name="Rokhsar D."/>
        </authorList>
    </citation>
    <scope>NUCLEOTIDE SEQUENCE</scope>
    <source>
        <strain evidence="2">Nisqually-1</strain>
    </source>
</reference>
<dbReference type="InterPro" id="IPR036412">
    <property type="entry name" value="HAD-like_sf"/>
</dbReference>
<dbReference type="AlphaFoldDB" id="A0A3N7FL54"/>
<protein>
    <recommendedName>
        <fullName evidence="1">FCP1 homology domain-containing protein</fullName>
    </recommendedName>
</protein>
<sequence length="111" mass="13152">MDTKYHHRTVEDDIIVNQMDSPEIVDDFELGQDEAVDIEDDEANKQKLKRRIDQYEIELKNPSRPGKKLFVLDIDYTLFDHRSTAETPLELMRPYLHAFLTAVYAEYDMMI</sequence>
<name>A0A3N7FL54_POPTR</name>
<feature type="domain" description="FCP1 homology" evidence="1">
    <location>
        <begin position="63"/>
        <end position="111"/>
    </location>
</feature>
<dbReference type="Gene3D" id="3.40.50.1000">
    <property type="entry name" value="HAD superfamily/HAD-like"/>
    <property type="match status" value="1"/>
</dbReference>
<gene>
    <name evidence="2" type="ORF">POPTR_003G011732</name>
</gene>
<evidence type="ECO:0000313" key="3">
    <source>
        <dbReference type="Proteomes" id="UP000006729"/>
    </source>
</evidence>
<accession>A0A3N7FL54</accession>
<evidence type="ECO:0000259" key="1">
    <source>
        <dbReference type="PROSITE" id="PS50969"/>
    </source>
</evidence>
<dbReference type="EMBL" id="CM009292">
    <property type="protein sequence ID" value="RQO87561.1"/>
    <property type="molecule type" value="Genomic_DNA"/>
</dbReference>
<keyword evidence="3" id="KW-1185">Reference proteome</keyword>
<dbReference type="PROSITE" id="PS50969">
    <property type="entry name" value="FCP1"/>
    <property type="match status" value="1"/>
</dbReference>
<dbReference type="InterPro" id="IPR051658">
    <property type="entry name" value="UBLCP1"/>
</dbReference>
<dbReference type="InterPro" id="IPR023214">
    <property type="entry name" value="HAD_sf"/>
</dbReference>
<dbReference type="PANTHER" id="PTHR48493">
    <property type="entry name" value="UBIQUITIN-LIKE DOMAIN-CONTAINING CTD PHOSPHATASE 1"/>
    <property type="match status" value="1"/>
</dbReference>
<dbReference type="SUPFAM" id="SSF56784">
    <property type="entry name" value="HAD-like"/>
    <property type="match status" value="1"/>
</dbReference>
<evidence type="ECO:0000313" key="2">
    <source>
        <dbReference type="EMBL" id="RQO87561.1"/>
    </source>
</evidence>
<dbReference type="InParanoid" id="A0A3N7FL54"/>
<dbReference type="EMBL" id="CM009292">
    <property type="protein sequence ID" value="RQO87562.1"/>
    <property type="molecule type" value="Genomic_DNA"/>
</dbReference>
<dbReference type="InterPro" id="IPR004274">
    <property type="entry name" value="FCP1_dom"/>
</dbReference>
<dbReference type="GO" id="GO:0090364">
    <property type="term" value="P:regulation of proteasome assembly"/>
    <property type="evidence" value="ECO:0007669"/>
    <property type="project" value="InterPro"/>
</dbReference>
<dbReference type="PANTHER" id="PTHR48493:SF1">
    <property type="entry name" value="UBIQUITIN-LIKE DOMAIN-CONTAINING CTD PHOSPHATASE 1"/>
    <property type="match status" value="1"/>
</dbReference>
<proteinExistence type="predicted"/>
<dbReference type="Proteomes" id="UP000006729">
    <property type="component" value="Chromosome 3"/>
</dbReference>